<organism evidence="2 3">
    <name type="scientific">Massilia timonae</name>
    <dbReference type="NCBI Taxonomy" id="47229"/>
    <lineage>
        <taxon>Bacteria</taxon>
        <taxon>Pseudomonadati</taxon>
        <taxon>Pseudomonadota</taxon>
        <taxon>Betaproteobacteria</taxon>
        <taxon>Burkholderiales</taxon>
        <taxon>Oxalobacteraceae</taxon>
        <taxon>Telluria group</taxon>
        <taxon>Massilia</taxon>
    </lineage>
</organism>
<evidence type="ECO:0000313" key="3">
    <source>
        <dbReference type="Proteomes" id="UP000180246"/>
    </source>
</evidence>
<dbReference type="AlphaFoldDB" id="A0A1S2N412"/>
<gene>
    <name evidence="2" type="ORF">LO55_5044</name>
</gene>
<reference evidence="2 3" key="1">
    <citation type="submission" date="2014-10" db="EMBL/GenBank/DDBJ databases">
        <authorList>
            <person name="Seo M.-J."/>
            <person name="Seok Y.J."/>
            <person name="Cha I.-T."/>
        </authorList>
    </citation>
    <scope>NUCLEOTIDE SEQUENCE [LARGE SCALE GENOMIC DNA]</scope>
    <source>
        <strain evidence="2 3">NEU</strain>
    </source>
</reference>
<sequence length="31" mass="3636">MKKPRNKKYRPRPVAQPSGRIDEGHVYREAA</sequence>
<dbReference type="EMBL" id="JRYB01000001">
    <property type="protein sequence ID" value="OIJ39826.1"/>
    <property type="molecule type" value="Genomic_DNA"/>
</dbReference>
<evidence type="ECO:0000313" key="2">
    <source>
        <dbReference type="EMBL" id="OIJ39826.1"/>
    </source>
</evidence>
<feature type="region of interest" description="Disordered" evidence="1">
    <location>
        <begin position="1"/>
        <end position="31"/>
    </location>
</feature>
<accession>A0A1S2N412</accession>
<dbReference type="Proteomes" id="UP000180246">
    <property type="component" value="Unassembled WGS sequence"/>
</dbReference>
<protein>
    <submittedName>
        <fullName evidence="2">Uncharacterized protein</fullName>
    </submittedName>
</protein>
<comment type="caution">
    <text evidence="2">The sequence shown here is derived from an EMBL/GenBank/DDBJ whole genome shotgun (WGS) entry which is preliminary data.</text>
</comment>
<evidence type="ECO:0000256" key="1">
    <source>
        <dbReference type="SAM" id="MobiDB-lite"/>
    </source>
</evidence>
<proteinExistence type="predicted"/>
<feature type="compositionally biased region" description="Basic residues" evidence="1">
    <location>
        <begin position="1"/>
        <end position="11"/>
    </location>
</feature>
<feature type="compositionally biased region" description="Basic and acidic residues" evidence="1">
    <location>
        <begin position="20"/>
        <end position="31"/>
    </location>
</feature>
<name>A0A1S2N412_9BURK</name>